<evidence type="ECO:0000259" key="9">
    <source>
        <dbReference type="PROSITE" id="PS51918"/>
    </source>
</evidence>
<keyword evidence="6" id="KW-0408">Iron</keyword>
<name>A7ZD97_CAMC1</name>
<dbReference type="PROSITE" id="PS51918">
    <property type="entry name" value="RADICAL_SAM"/>
    <property type="match status" value="1"/>
</dbReference>
<dbReference type="InterPro" id="IPR023404">
    <property type="entry name" value="rSAM_horseshoe"/>
</dbReference>
<dbReference type="STRING" id="360104.CCC13826_0085"/>
<dbReference type="AlphaFoldDB" id="A7ZD97"/>
<evidence type="ECO:0000256" key="7">
    <source>
        <dbReference type="ARBA" id="ARBA00023014"/>
    </source>
</evidence>
<evidence type="ECO:0000256" key="2">
    <source>
        <dbReference type="ARBA" id="ARBA00022485"/>
    </source>
</evidence>
<reference evidence="11" key="1">
    <citation type="submission" date="2007-10" db="EMBL/GenBank/DDBJ databases">
        <title>Genome sequence of Campylobacter concisus 13826 isolated from human feces.</title>
        <authorList>
            <person name="Fouts D.E."/>
            <person name="Mongodin E.F."/>
            <person name="Puiu D."/>
            <person name="Sebastian Y."/>
            <person name="Miller W.G."/>
            <person name="Mandrell R.E."/>
            <person name="On S."/>
            <person name="Nelson K.E."/>
        </authorList>
    </citation>
    <scope>NUCLEOTIDE SEQUENCE [LARGE SCALE GENOMIC DNA]</scope>
    <source>
        <strain evidence="11">13826</strain>
    </source>
</reference>
<evidence type="ECO:0000259" key="8">
    <source>
        <dbReference type="PROSITE" id="PS51449"/>
    </source>
</evidence>
<dbReference type="InterPro" id="IPR007197">
    <property type="entry name" value="rSAM"/>
</dbReference>
<dbReference type="NCBIfam" id="TIGR01579">
    <property type="entry name" value="MiaB-like-C"/>
    <property type="match status" value="1"/>
</dbReference>
<dbReference type="KEGG" id="cco:CCC13826_0085"/>
<dbReference type="EMBL" id="CP000792">
    <property type="protein sequence ID" value="EAT97324.2"/>
    <property type="molecule type" value="Genomic_DNA"/>
</dbReference>
<evidence type="ECO:0000313" key="10">
    <source>
        <dbReference type="EMBL" id="EAT97324.2"/>
    </source>
</evidence>
<dbReference type="SUPFAM" id="SSF102114">
    <property type="entry name" value="Radical SAM enzymes"/>
    <property type="match status" value="1"/>
</dbReference>
<evidence type="ECO:0000313" key="11">
    <source>
        <dbReference type="Proteomes" id="UP000001121"/>
    </source>
</evidence>
<dbReference type="Pfam" id="PF00919">
    <property type="entry name" value="UPF0004"/>
    <property type="match status" value="1"/>
</dbReference>
<keyword evidence="3" id="KW-0808">Transferase</keyword>
<dbReference type="Proteomes" id="UP000001121">
    <property type="component" value="Chromosome"/>
</dbReference>
<dbReference type="InterPro" id="IPR020612">
    <property type="entry name" value="Methylthiotransferase_CS"/>
</dbReference>
<dbReference type="OrthoDB" id="9805215at2"/>
<feature type="domain" description="MTTase N-terminal" evidence="8">
    <location>
        <begin position="2"/>
        <end position="109"/>
    </location>
</feature>
<dbReference type="InterPro" id="IPR006638">
    <property type="entry name" value="Elp3/MiaA/NifB-like_rSAM"/>
</dbReference>
<dbReference type="HOGENOM" id="CLU_018697_1_0_7"/>
<dbReference type="PANTHER" id="PTHR11918">
    <property type="entry name" value="RADICAL SAM PROTEINS"/>
    <property type="match status" value="1"/>
</dbReference>
<dbReference type="InterPro" id="IPR006467">
    <property type="entry name" value="MiaB-like_bact"/>
</dbReference>
<organism evidence="10 11">
    <name type="scientific">Campylobacter concisus (strain 13826)</name>
    <dbReference type="NCBI Taxonomy" id="360104"/>
    <lineage>
        <taxon>Bacteria</taxon>
        <taxon>Pseudomonadati</taxon>
        <taxon>Campylobacterota</taxon>
        <taxon>Epsilonproteobacteria</taxon>
        <taxon>Campylobacterales</taxon>
        <taxon>Campylobacteraceae</taxon>
        <taxon>Campylobacter</taxon>
    </lineage>
</organism>
<accession>A7ZD97</accession>
<dbReference type="PROSITE" id="PS01278">
    <property type="entry name" value="MTTASE_RADICAL"/>
    <property type="match status" value="1"/>
</dbReference>
<proteinExistence type="predicted"/>
<gene>
    <name evidence="10" type="ORF">CCC13826_0085</name>
</gene>
<evidence type="ECO:0000256" key="4">
    <source>
        <dbReference type="ARBA" id="ARBA00022691"/>
    </source>
</evidence>
<sequence length="412" mass="46468">MQKIFFKTFGCRTNIYDTELLKSYIKDYEITNDEEVADIVVINSCTVTNSADSGVRNYINGVKRRGAKVILTGCGAVSKGRELFASGIYGVLGASKKSDLNELLKQEKPFFELGNLNSVDKNIVTNYENHTKAFIKIQEGCNFNCSYCIIPSVRGKARSMDEAMILKEARILAQNGYNELVLTGTNIGSYGKDTNSSLGKLLANLGKISGIRRIRLGSIEPSQIDESFREILKEEWLERHLHIALQHTSQAMLKIMRRRNNAFSDLELFNELSSLGFALGTDYIVGHPGESEEIWAEAVENFKKFPITHLHAFVYSPRRDTHSATLKSDVSGDVAKSRLKILQGIALQNNENFRKKHNGTLKILVEQKNGDFYEGFDQFYNKAKISSQNDITKEWLEVSEYEIKPDANYAKI</sequence>
<evidence type="ECO:0000256" key="5">
    <source>
        <dbReference type="ARBA" id="ARBA00022723"/>
    </source>
</evidence>
<dbReference type="GO" id="GO:0051539">
    <property type="term" value="F:4 iron, 4 sulfur cluster binding"/>
    <property type="evidence" value="ECO:0007669"/>
    <property type="project" value="UniProtKB-KW"/>
</dbReference>
<dbReference type="PROSITE" id="PS51449">
    <property type="entry name" value="MTTASE_N"/>
    <property type="match status" value="1"/>
</dbReference>
<dbReference type="SFLD" id="SFLDS00029">
    <property type="entry name" value="Radical_SAM"/>
    <property type="match status" value="1"/>
</dbReference>
<keyword evidence="5" id="KW-0479">Metal-binding</keyword>
<dbReference type="GO" id="GO:0046872">
    <property type="term" value="F:metal ion binding"/>
    <property type="evidence" value="ECO:0007669"/>
    <property type="project" value="UniProtKB-KW"/>
</dbReference>
<dbReference type="Pfam" id="PF04055">
    <property type="entry name" value="Radical_SAM"/>
    <property type="match status" value="1"/>
</dbReference>
<keyword evidence="2" id="KW-0004">4Fe-4S</keyword>
<dbReference type="NCBIfam" id="TIGR00089">
    <property type="entry name" value="MiaB/RimO family radical SAM methylthiotransferase"/>
    <property type="match status" value="1"/>
</dbReference>
<dbReference type="InterPro" id="IPR038135">
    <property type="entry name" value="Methylthiotransferase_N_sf"/>
</dbReference>
<evidence type="ECO:0000256" key="3">
    <source>
        <dbReference type="ARBA" id="ARBA00022679"/>
    </source>
</evidence>
<protein>
    <submittedName>
        <fullName evidence="10">MiaB-like tRNA modifying enzyme</fullName>
    </submittedName>
</protein>
<dbReference type="InterPro" id="IPR058240">
    <property type="entry name" value="rSAM_sf"/>
</dbReference>
<evidence type="ECO:0000256" key="6">
    <source>
        <dbReference type="ARBA" id="ARBA00023004"/>
    </source>
</evidence>
<dbReference type="Gene3D" id="3.80.30.20">
    <property type="entry name" value="tm_1862 like domain"/>
    <property type="match status" value="1"/>
</dbReference>
<dbReference type="CDD" id="cd01335">
    <property type="entry name" value="Radical_SAM"/>
    <property type="match status" value="1"/>
</dbReference>
<dbReference type="SMART" id="SM00729">
    <property type="entry name" value="Elp3"/>
    <property type="match status" value="1"/>
</dbReference>
<dbReference type="GO" id="GO:0035598">
    <property type="term" value="F:tRNA (N(6)-L-threonylcarbamoyladenosine(37)-C(2))-methylthiotransferase activity"/>
    <property type="evidence" value="ECO:0007669"/>
    <property type="project" value="TreeGrafter"/>
</dbReference>
<keyword evidence="7" id="KW-0411">Iron-sulfur</keyword>
<comment type="cofactor">
    <cofactor evidence="1">
        <name>[4Fe-4S] cluster</name>
        <dbReference type="ChEBI" id="CHEBI:49883"/>
    </cofactor>
</comment>
<dbReference type="SFLD" id="SFLDG01082">
    <property type="entry name" value="B12-binding_domain_containing"/>
    <property type="match status" value="1"/>
</dbReference>
<dbReference type="Gene3D" id="3.40.50.12160">
    <property type="entry name" value="Methylthiotransferase, N-terminal domain"/>
    <property type="match status" value="1"/>
</dbReference>
<dbReference type="PANTHER" id="PTHR11918:SF45">
    <property type="entry name" value="THREONYLCARBAMOYLADENOSINE TRNA METHYLTHIOTRANSFERASE"/>
    <property type="match status" value="1"/>
</dbReference>
<dbReference type="eggNOG" id="COG0621">
    <property type="taxonomic scope" value="Bacteria"/>
</dbReference>
<feature type="domain" description="Radical SAM core" evidence="9">
    <location>
        <begin position="127"/>
        <end position="354"/>
    </location>
</feature>
<dbReference type="RefSeq" id="WP_012001693.1">
    <property type="nucleotide sequence ID" value="NC_009802.2"/>
</dbReference>
<evidence type="ECO:0000256" key="1">
    <source>
        <dbReference type="ARBA" id="ARBA00001966"/>
    </source>
</evidence>
<keyword evidence="4" id="KW-0949">S-adenosyl-L-methionine</keyword>
<dbReference type="InterPro" id="IPR005839">
    <property type="entry name" value="Methylthiotransferase"/>
</dbReference>
<dbReference type="InterPro" id="IPR013848">
    <property type="entry name" value="Methylthiotransferase_N"/>
</dbReference>